<dbReference type="PANTHER" id="PTHR24256">
    <property type="entry name" value="TRYPTASE-RELATED"/>
    <property type="match status" value="1"/>
</dbReference>
<dbReference type="GO" id="GO:0004252">
    <property type="term" value="F:serine-type endopeptidase activity"/>
    <property type="evidence" value="ECO:0007669"/>
    <property type="project" value="InterPro"/>
</dbReference>
<dbReference type="GO" id="GO:0006508">
    <property type="term" value="P:proteolysis"/>
    <property type="evidence" value="ECO:0007669"/>
    <property type="project" value="InterPro"/>
</dbReference>
<evidence type="ECO:0000313" key="4">
    <source>
        <dbReference type="EMBL" id="CAD7641938.1"/>
    </source>
</evidence>
<dbReference type="Proteomes" id="UP000759131">
    <property type="component" value="Unassembled WGS sequence"/>
</dbReference>
<dbReference type="SUPFAM" id="SSF50494">
    <property type="entry name" value="Trypsin-like serine proteases"/>
    <property type="match status" value="1"/>
</dbReference>
<sequence length="106" mass="11346">TNGTESRTLRQVQLPIVDNGLCSLKWGASFRPATQLCAGYLFGGEDFCQGDSGGPFNCQLANGAYIAQGIVSFTDARGCGLAFSPSVFTRVEPYIPWIESVTGLKF</sequence>
<dbReference type="PROSITE" id="PS50240">
    <property type="entry name" value="TRYPSIN_DOM"/>
    <property type="match status" value="1"/>
</dbReference>
<gene>
    <name evidence="4" type="ORF">OSB1V03_LOCUS18910</name>
</gene>
<reference evidence="4" key="1">
    <citation type="submission" date="2020-11" db="EMBL/GenBank/DDBJ databases">
        <authorList>
            <person name="Tran Van P."/>
        </authorList>
    </citation>
    <scope>NUCLEOTIDE SEQUENCE</scope>
</reference>
<dbReference type="InterPro" id="IPR001254">
    <property type="entry name" value="Trypsin_dom"/>
</dbReference>
<protein>
    <recommendedName>
        <fullName evidence="3">Peptidase S1 domain-containing protein</fullName>
    </recommendedName>
</protein>
<dbReference type="EMBL" id="CAJPIZ010026206">
    <property type="protein sequence ID" value="CAG2118960.1"/>
    <property type="molecule type" value="Genomic_DNA"/>
</dbReference>
<evidence type="ECO:0000313" key="5">
    <source>
        <dbReference type="Proteomes" id="UP000759131"/>
    </source>
</evidence>
<proteinExistence type="inferred from homology"/>
<feature type="non-terminal residue" evidence="4">
    <location>
        <position position="1"/>
    </location>
</feature>
<organism evidence="4">
    <name type="scientific">Medioppia subpectinata</name>
    <dbReference type="NCBI Taxonomy" id="1979941"/>
    <lineage>
        <taxon>Eukaryota</taxon>
        <taxon>Metazoa</taxon>
        <taxon>Ecdysozoa</taxon>
        <taxon>Arthropoda</taxon>
        <taxon>Chelicerata</taxon>
        <taxon>Arachnida</taxon>
        <taxon>Acari</taxon>
        <taxon>Acariformes</taxon>
        <taxon>Sarcoptiformes</taxon>
        <taxon>Oribatida</taxon>
        <taxon>Brachypylina</taxon>
        <taxon>Oppioidea</taxon>
        <taxon>Oppiidae</taxon>
        <taxon>Medioppia</taxon>
    </lineage>
</organism>
<keyword evidence="5" id="KW-1185">Reference proteome</keyword>
<dbReference type="OrthoDB" id="10002959at2759"/>
<dbReference type="AlphaFoldDB" id="A0A7R9LHP7"/>
<dbReference type="EMBL" id="OC880781">
    <property type="protein sequence ID" value="CAD7641938.1"/>
    <property type="molecule type" value="Genomic_DNA"/>
</dbReference>
<dbReference type="InterPro" id="IPR009003">
    <property type="entry name" value="Peptidase_S1_PA"/>
</dbReference>
<dbReference type="Gene3D" id="2.40.10.10">
    <property type="entry name" value="Trypsin-like serine proteases"/>
    <property type="match status" value="1"/>
</dbReference>
<name>A0A7R9LHP7_9ACAR</name>
<accession>A0A7R9LHP7</accession>
<evidence type="ECO:0000256" key="2">
    <source>
        <dbReference type="ARBA" id="ARBA00024195"/>
    </source>
</evidence>
<comment type="similarity">
    <text evidence="2">Belongs to the peptidase S1 family. CLIP subfamily.</text>
</comment>
<evidence type="ECO:0000259" key="3">
    <source>
        <dbReference type="PROSITE" id="PS50240"/>
    </source>
</evidence>
<evidence type="ECO:0000256" key="1">
    <source>
        <dbReference type="ARBA" id="ARBA00023157"/>
    </source>
</evidence>
<keyword evidence="1" id="KW-1015">Disulfide bond</keyword>
<dbReference type="InterPro" id="IPR051487">
    <property type="entry name" value="Ser/Thr_Proteases_Immune/Dev"/>
</dbReference>
<dbReference type="Pfam" id="PF00089">
    <property type="entry name" value="Trypsin"/>
    <property type="match status" value="1"/>
</dbReference>
<feature type="domain" description="Peptidase S1" evidence="3">
    <location>
        <begin position="1"/>
        <end position="103"/>
    </location>
</feature>
<dbReference type="InterPro" id="IPR043504">
    <property type="entry name" value="Peptidase_S1_PA_chymotrypsin"/>
</dbReference>